<dbReference type="Pfam" id="PF14065">
    <property type="entry name" value="Pvc16_N"/>
    <property type="match status" value="1"/>
</dbReference>
<evidence type="ECO:0000259" key="1">
    <source>
        <dbReference type="Pfam" id="PF14065"/>
    </source>
</evidence>
<protein>
    <recommendedName>
        <fullName evidence="1">Pvc16 N-terminal domain-containing protein</fullName>
    </recommendedName>
</protein>
<evidence type="ECO:0000313" key="2">
    <source>
        <dbReference type="EMBL" id="SJM90040.1"/>
    </source>
</evidence>
<dbReference type="OrthoDB" id="527247at2"/>
<keyword evidence="3" id="KW-1185">Reference proteome</keyword>
<accession>A0A1R4H1W0</accession>
<reference evidence="3" key="1">
    <citation type="submission" date="2017-02" db="EMBL/GenBank/DDBJ databases">
        <authorList>
            <person name="Daims H."/>
        </authorList>
    </citation>
    <scope>NUCLEOTIDE SEQUENCE [LARGE SCALE GENOMIC DNA]</scope>
</reference>
<organism evidence="2 3">
    <name type="scientific">Crenothrix polyspora</name>
    <dbReference type="NCBI Taxonomy" id="360316"/>
    <lineage>
        <taxon>Bacteria</taxon>
        <taxon>Pseudomonadati</taxon>
        <taxon>Pseudomonadota</taxon>
        <taxon>Gammaproteobacteria</taxon>
        <taxon>Methylococcales</taxon>
        <taxon>Crenotrichaceae</taxon>
        <taxon>Crenothrix</taxon>
    </lineage>
</organism>
<proteinExistence type="predicted"/>
<sequence length="444" mass="48156">MSNALAIAGVTAVIRDLLDNGLIDHQMSDALGRGVIVSVTAPDTIELTGANAVPRLNLFLHQVTPNAAWRNVGFPSHDGRGNRTSNPPLALDLHYLLTAYGTEDLQAEVLLGYAMQLLHETPVLARDAIRRALNPTPVNGNILPSVYQALRAVDLAEQVEQIKITPTSLNTEEMSRFWSALQAHYRPTVVYQVSVVLIESSRPARSPLPVLSRGTVDPVTNRESGVDVQPSLIPAVPMIESIELPGNQVVAQLDKTIIVKGHHLGGTGRTVVLTNDRFKVNQEIPVITADTNAQVDFKLPNSPTVFPVGVYLLAVKMTLPKETAPRTTNQLPLVIAPEITTPLPTSLARKANGSVTINLDCRPEVRMEQRVSLLLGNQEINATVFATPSTAKLIFEIAKAIADPIVGMPQLVRLRVDGIESPIIDRSGTPDKPPTFFDHRITIT</sequence>
<dbReference type="AlphaFoldDB" id="A0A1R4H1W0"/>
<dbReference type="EMBL" id="FUKJ01000050">
    <property type="protein sequence ID" value="SJM90040.1"/>
    <property type="molecule type" value="Genomic_DNA"/>
</dbReference>
<feature type="domain" description="Pvc16 N-terminal" evidence="1">
    <location>
        <begin position="10"/>
        <end position="211"/>
    </location>
</feature>
<dbReference type="Proteomes" id="UP000195442">
    <property type="component" value="Unassembled WGS sequence"/>
</dbReference>
<name>A0A1R4H1W0_9GAMM</name>
<dbReference type="RefSeq" id="WP_087145924.1">
    <property type="nucleotide sequence ID" value="NZ_FUKJ01000050.1"/>
</dbReference>
<gene>
    <name evidence="2" type="ORF">CRENPOLYSF2_1430011</name>
</gene>
<evidence type="ECO:0000313" key="3">
    <source>
        <dbReference type="Proteomes" id="UP000195442"/>
    </source>
</evidence>
<dbReference type="InterPro" id="IPR025351">
    <property type="entry name" value="Pvc16_N"/>
</dbReference>